<dbReference type="SUPFAM" id="SSF47413">
    <property type="entry name" value="lambda repressor-like DNA-binding domains"/>
    <property type="match status" value="1"/>
</dbReference>
<dbReference type="SUPFAM" id="SSF46689">
    <property type="entry name" value="Homeodomain-like"/>
    <property type="match status" value="1"/>
</dbReference>
<evidence type="ECO:0000313" key="12">
    <source>
        <dbReference type="EMBL" id="AIX94465.1"/>
    </source>
</evidence>
<reference evidence="12" key="1">
    <citation type="journal article" date="2015" name="Cell Tissue Res.">
        <title>Expression of pluripotency factors in echinoderm regeneration.</title>
        <authorList>
            <person name="Mashanov V.S."/>
            <person name="Zueva O.R."/>
            <person name="Garcia-Arraras J.E."/>
        </authorList>
    </citation>
    <scope>NUCLEOTIDE SEQUENCE</scope>
</reference>
<dbReference type="SMART" id="SM00352">
    <property type="entry name" value="POU"/>
    <property type="match status" value="1"/>
</dbReference>
<organism evidence="12">
    <name type="scientific">Holothuria glaberrima</name>
    <name type="common">Brown rock sea cucumber</name>
    <dbReference type="NCBI Taxonomy" id="31192"/>
    <lineage>
        <taxon>Eukaryota</taxon>
        <taxon>Metazoa</taxon>
        <taxon>Echinodermata</taxon>
        <taxon>Eleutherozoa</taxon>
        <taxon>Echinozoa</taxon>
        <taxon>Holothuroidea</taxon>
        <taxon>Aspidochirotacea</taxon>
        <taxon>Aspidochirotida</taxon>
        <taxon>Holothuriidae</taxon>
        <taxon>Holothuria</taxon>
    </lineage>
</organism>
<keyword evidence="3 6" id="KW-0371">Homeobox</keyword>
<accession>A0A0A1CHJ8</accession>
<dbReference type="PANTHER" id="PTHR11636">
    <property type="entry name" value="POU DOMAIN"/>
    <property type="match status" value="1"/>
</dbReference>
<feature type="DNA-binding region" description="Homeobox" evidence="6">
    <location>
        <begin position="447"/>
        <end position="506"/>
    </location>
</feature>
<dbReference type="Gene3D" id="1.10.10.60">
    <property type="entry name" value="Homeodomain-like"/>
    <property type="match status" value="1"/>
</dbReference>
<dbReference type="Pfam" id="PF00046">
    <property type="entry name" value="Homeodomain"/>
    <property type="match status" value="1"/>
</dbReference>
<protein>
    <recommendedName>
        <fullName evidence="8">POU domain protein</fullName>
    </recommendedName>
</protein>
<dbReference type="GO" id="GO:0005634">
    <property type="term" value="C:nucleus"/>
    <property type="evidence" value="ECO:0007669"/>
    <property type="project" value="UniProtKB-SubCell"/>
</dbReference>
<comment type="similarity">
    <text evidence="8">Belongs to the POU transcription factor family.</text>
</comment>
<dbReference type="SMART" id="SM00389">
    <property type="entry name" value="HOX"/>
    <property type="match status" value="1"/>
</dbReference>
<feature type="domain" description="Homeobox" evidence="10">
    <location>
        <begin position="445"/>
        <end position="505"/>
    </location>
</feature>
<dbReference type="GO" id="GO:0000981">
    <property type="term" value="F:DNA-binding transcription factor activity, RNA polymerase II-specific"/>
    <property type="evidence" value="ECO:0007669"/>
    <property type="project" value="InterPro"/>
</dbReference>
<proteinExistence type="evidence at transcript level"/>
<dbReference type="EMBL" id="KM281938">
    <property type="protein sequence ID" value="AIX94465.1"/>
    <property type="molecule type" value="mRNA"/>
</dbReference>
<evidence type="ECO:0000256" key="5">
    <source>
        <dbReference type="ARBA" id="ARBA00023242"/>
    </source>
</evidence>
<keyword evidence="2 6" id="KW-0238">DNA-binding</keyword>
<dbReference type="GO" id="GO:0000978">
    <property type="term" value="F:RNA polymerase II cis-regulatory region sequence-specific DNA binding"/>
    <property type="evidence" value="ECO:0007669"/>
    <property type="project" value="TreeGrafter"/>
</dbReference>
<keyword evidence="4 8" id="KW-0804">Transcription</keyword>
<dbReference type="InterPro" id="IPR017970">
    <property type="entry name" value="Homeobox_CS"/>
</dbReference>
<evidence type="ECO:0000256" key="2">
    <source>
        <dbReference type="ARBA" id="ARBA00023125"/>
    </source>
</evidence>
<sequence length="779" mass="81628">MADNGVEEKTGQEVVITPQAVVSSVPPQQQQSQAQPVQAQQVQQTLLPAGVQAITSLPQTQLVSSGVTVSPVVTTSQVSAVSQAQVQLAAAVAQAQAQQQLQQQAAAPQFLVNRTGAAPLILQGGQVVQAPITIQNLQNLQAAQQMAAAASAVQPQQAVQATSQIRTSTINQPSVGTLAPSLAQNQSGAVTLATGLNAQQLQLLQQQLQGIQVVSINPQQVGVGGAQIQQISLQDLQQLQQLQQQNPSLQQYVLLQAGQMGNNVILQQKPSVVQQANLLQQVQGQFNLQQGQVIVGAATQQLQQASNAVAQSVAAGQSIPQGTASTIQIQQAPKIQAVGNPTTHVIPQSTPEEQMDLEELEQFAKTFKQRRIKLGFTQGDVGLAMGKLYGNDFSQTTISRFEALNLSFKNMCKLKPLLQKWLDDADITMANPELLGPQATAESIARRRKKRTSIETNIRVALEKSFLHNSKPSSEEIAMLADQLNMEKEVIRVWFCNRRQKEKRINPPSMMLPGGIPILGPLSPGLPYSTTQTSSPTTQLTPVSLTNSSPSGLHSNIITTVSGSHNIQSNLSTPTKQIAQTSILNTPTTIQKASGQQSITVSPALAATLSPGIINASGAKHQTVTISAAKVPPKAPPPQAYTITTSVGGTTVTVVTTKSVASTTGSGSVVTPVALTAINEAVESLSRPVLTSAGVETTKISNGLQNNAFTLGTAEIITESGDAPADASGEATGNGEAAVTEEVVINPSVGQIQISNVSGKANIGGIPVVVAQASPTPRW</sequence>
<dbReference type="FunFam" id="1.10.10.60:FF:000005">
    <property type="entry name" value="POU domain protein"/>
    <property type="match status" value="1"/>
</dbReference>
<dbReference type="PROSITE" id="PS00027">
    <property type="entry name" value="HOMEOBOX_1"/>
    <property type="match status" value="1"/>
</dbReference>
<evidence type="ECO:0000259" key="11">
    <source>
        <dbReference type="PROSITE" id="PS51179"/>
    </source>
</evidence>
<dbReference type="InterPro" id="IPR000327">
    <property type="entry name" value="POU_dom"/>
</dbReference>
<evidence type="ECO:0000259" key="10">
    <source>
        <dbReference type="PROSITE" id="PS50071"/>
    </source>
</evidence>
<dbReference type="AlphaFoldDB" id="A0A0A1CHJ8"/>
<dbReference type="PROSITE" id="PS00465">
    <property type="entry name" value="POU_2"/>
    <property type="match status" value="1"/>
</dbReference>
<dbReference type="InterPro" id="IPR010982">
    <property type="entry name" value="Lambda_DNA-bd_dom_sf"/>
</dbReference>
<dbReference type="Pfam" id="PF00157">
    <property type="entry name" value="Pou"/>
    <property type="match status" value="1"/>
</dbReference>
<evidence type="ECO:0000256" key="4">
    <source>
        <dbReference type="ARBA" id="ARBA00023163"/>
    </source>
</evidence>
<feature type="compositionally biased region" description="Low complexity" evidence="9">
    <location>
        <begin position="527"/>
        <end position="546"/>
    </location>
</feature>
<dbReference type="PROSITE" id="PS51179">
    <property type="entry name" value="POU_3"/>
    <property type="match status" value="1"/>
</dbReference>
<evidence type="ECO:0000256" key="9">
    <source>
        <dbReference type="SAM" id="MobiDB-lite"/>
    </source>
</evidence>
<dbReference type="PROSITE" id="PS50071">
    <property type="entry name" value="HOMEOBOX_2"/>
    <property type="match status" value="1"/>
</dbReference>
<dbReference type="PROSITE" id="PS00035">
    <property type="entry name" value="POU_1"/>
    <property type="match status" value="1"/>
</dbReference>
<dbReference type="PRINTS" id="PR00028">
    <property type="entry name" value="POUDOMAIN"/>
</dbReference>
<comment type="subcellular location">
    <subcellularLocation>
        <location evidence="1 6 7">Nucleus</location>
    </subcellularLocation>
</comment>
<dbReference type="PANTHER" id="PTHR11636:SF76">
    <property type="entry name" value="PROTEIN NUBBIN"/>
    <property type="match status" value="1"/>
</dbReference>
<dbReference type="CDD" id="cd00086">
    <property type="entry name" value="homeodomain"/>
    <property type="match status" value="1"/>
</dbReference>
<dbReference type="FunFam" id="1.10.260.40:FF:000001">
    <property type="entry name" value="POU domain protein"/>
    <property type="match status" value="1"/>
</dbReference>
<feature type="domain" description="POU-specific" evidence="11">
    <location>
        <begin position="352"/>
        <end position="426"/>
    </location>
</feature>
<dbReference type="InterPro" id="IPR009057">
    <property type="entry name" value="Homeodomain-like_sf"/>
</dbReference>
<evidence type="ECO:0000256" key="8">
    <source>
        <dbReference type="RuleBase" id="RU361194"/>
    </source>
</evidence>
<evidence type="ECO:0000256" key="6">
    <source>
        <dbReference type="PROSITE-ProRule" id="PRU00108"/>
    </source>
</evidence>
<keyword evidence="5 6" id="KW-0539">Nucleus</keyword>
<feature type="region of interest" description="Disordered" evidence="9">
    <location>
        <begin position="527"/>
        <end position="549"/>
    </location>
</feature>
<dbReference type="InterPro" id="IPR001356">
    <property type="entry name" value="HD"/>
</dbReference>
<dbReference type="InterPro" id="IPR013847">
    <property type="entry name" value="POU"/>
</dbReference>
<evidence type="ECO:0000256" key="3">
    <source>
        <dbReference type="ARBA" id="ARBA00023155"/>
    </source>
</evidence>
<dbReference type="Gene3D" id="1.10.260.40">
    <property type="entry name" value="lambda repressor-like DNA-binding domains"/>
    <property type="match status" value="1"/>
</dbReference>
<name>A0A0A1CHJ8_HOLGL</name>
<dbReference type="InterPro" id="IPR050255">
    <property type="entry name" value="POU_domain_TF"/>
</dbReference>
<evidence type="ECO:0000256" key="1">
    <source>
        <dbReference type="ARBA" id="ARBA00004123"/>
    </source>
</evidence>
<evidence type="ECO:0000256" key="7">
    <source>
        <dbReference type="RuleBase" id="RU000682"/>
    </source>
</evidence>